<sequence length="168" mass="18005">MDREVGLDFRLPLFVGDQLAQGVVVPRSPAGPPGASPRRPLYWQDGSAQAYGRGFDKNLDEDCSEVTGTLRGPWGVLLILANLLSTYIAYGSLMIQPQGAWDDSTLTGIGFASGLLTALGVLTVLLTLFAVLRRALSRWWLAPPLISLVAGLARLRYIEYAHPAGPGG</sequence>
<dbReference type="Proteomes" id="UP001595908">
    <property type="component" value="Unassembled WGS sequence"/>
</dbReference>
<evidence type="ECO:0000313" key="3">
    <source>
        <dbReference type="Proteomes" id="UP001595908"/>
    </source>
</evidence>
<feature type="transmembrane region" description="Helical" evidence="1">
    <location>
        <begin position="139"/>
        <end position="158"/>
    </location>
</feature>
<dbReference type="RefSeq" id="WP_051709796.1">
    <property type="nucleotide sequence ID" value="NZ_JBHSJE010000014.1"/>
</dbReference>
<proteinExistence type="predicted"/>
<protein>
    <submittedName>
        <fullName evidence="2">Uncharacterized protein</fullName>
    </submittedName>
</protein>
<evidence type="ECO:0000313" key="2">
    <source>
        <dbReference type="EMBL" id="MFC4983111.1"/>
    </source>
</evidence>
<keyword evidence="1" id="KW-1133">Transmembrane helix</keyword>
<dbReference type="GeneID" id="31238046"/>
<keyword evidence="3" id="KW-1185">Reference proteome</keyword>
<organism evidence="2 3">
    <name type="scientific">Streptomyces atroolivaceus</name>
    <dbReference type="NCBI Taxonomy" id="66869"/>
    <lineage>
        <taxon>Bacteria</taxon>
        <taxon>Bacillati</taxon>
        <taxon>Actinomycetota</taxon>
        <taxon>Actinomycetes</taxon>
        <taxon>Kitasatosporales</taxon>
        <taxon>Streptomycetaceae</taxon>
        <taxon>Streptomyces</taxon>
    </lineage>
</organism>
<reference evidence="3" key="1">
    <citation type="journal article" date="2019" name="Int. J. Syst. Evol. Microbiol.">
        <title>The Global Catalogue of Microorganisms (GCM) 10K type strain sequencing project: providing services to taxonomists for standard genome sequencing and annotation.</title>
        <authorList>
            <consortium name="The Broad Institute Genomics Platform"/>
            <consortium name="The Broad Institute Genome Sequencing Center for Infectious Disease"/>
            <person name="Wu L."/>
            <person name="Ma J."/>
        </authorList>
    </citation>
    <scope>NUCLEOTIDE SEQUENCE [LARGE SCALE GENOMIC DNA]</scope>
    <source>
        <strain evidence="3">ICMP 257</strain>
    </source>
</reference>
<evidence type="ECO:0000256" key="1">
    <source>
        <dbReference type="SAM" id="Phobius"/>
    </source>
</evidence>
<feature type="transmembrane region" description="Helical" evidence="1">
    <location>
        <begin position="74"/>
        <end position="95"/>
    </location>
</feature>
<name>A0ABV9VH73_STRAZ</name>
<gene>
    <name evidence="2" type="ORF">ACFPL4_33025</name>
</gene>
<comment type="caution">
    <text evidence="2">The sequence shown here is derived from an EMBL/GenBank/DDBJ whole genome shotgun (WGS) entry which is preliminary data.</text>
</comment>
<accession>A0ABV9VH73</accession>
<feature type="transmembrane region" description="Helical" evidence="1">
    <location>
        <begin position="107"/>
        <end position="132"/>
    </location>
</feature>
<keyword evidence="1" id="KW-0472">Membrane</keyword>
<dbReference type="EMBL" id="JBHSJE010000014">
    <property type="protein sequence ID" value="MFC4983111.1"/>
    <property type="molecule type" value="Genomic_DNA"/>
</dbReference>
<keyword evidence="1" id="KW-0812">Transmembrane</keyword>